<dbReference type="Proteomes" id="UP001338582">
    <property type="component" value="Chromosome 2"/>
</dbReference>
<evidence type="ECO:0000256" key="7">
    <source>
        <dbReference type="PROSITE-ProRule" id="PRU00042"/>
    </source>
</evidence>
<feature type="region of interest" description="Disordered" evidence="8">
    <location>
        <begin position="466"/>
        <end position="509"/>
    </location>
</feature>
<organism evidence="10 11">
    <name type="scientific">Australozyma saopauloensis</name>
    <dbReference type="NCBI Taxonomy" id="291208"/>
    <lineage>
        <taxon>Eukaryota</taxon>
        <taxon>Fungi</taxon>
        <taxon>Dikarya</taxon>
        <taxon>Ascomycota</taxon>
        <taxon>Saccharomycotina</taxon>
        <taxon>Pichiomycetes</taxon>
        <taxon>Metschnikowiaceae</taxon>
        <taxon>Australozyma</taxon>
    </lineage>
</organism>
<dbReference type="GO" id="GO:0005634">
    <property type="term" value="C:nucleus"/>
    <property type="evidence" value="ECO:0007669"/>
    <property type="project" value="UniProtKB-SubCell"/>
</dbReference>
<dbReference type="SUPFAM" id="SSF57667">
    <property type="entry name" value="beta-beta-alpha zinc fingers"/>
    <property type="match status" value="1"/>
</dbReference>
<dbReference type="SMART" id="SM00355">
    <property type="entry name" value="ZnF_C2H2"/>
    <property type="match status" value="2"/>
</dbReference>
<dbReference type="EMBL" id="CP138895">
    <property type="protein sequence ID" value="WPK24660.1"/>
    <property type="molecule type" value="Genomic_DNA"/>
</dbReference>
<evidence type="ECO:0000256" key="3">
    <source>
        <dbReference type="ARBA" id="ARBA00022737"/>
    </source>
</evidence>
<keyword evidence="3" id="KW-0677">Repeat</keyword>
<dbReference type="GeneID" id="88173005"/>
<feature type="domain" description="C2H2-type" evidence="9">
    <location>
        <begin position="594"/>
        <end position="619"/>
    </location>
</feature>
<proteinExistence type="predicted"/>
<sequence length="623" mass="68549">MDLYLMSSPMQLTQPFLSEPVRSAHGNIDSSQLSGPRDLSPGGYENLDFAADLPDFLTDHSLHLPESDLHSYHGRLPEMLLTPYTGRLHYGHLRNVSIEDPNYRQTIGTRGHSHSLSMVLNLADPPSQIPHSHSSSTFLLVDLVPPLLLLVSNQLLADSPFSAVACATTPGRRGVSKSFSLSNFFATPSRTSHSPGVKVGKTPLKGHRRTRSKVVEVGSSNLLATIANMKSSSINHVPYEGDTSLMSNPFDTTLVSPRVDNLSDYDATPLTTPAKYLSSGNISAQYFTPDARPISHSNNFGGNLDPNELSQLRPSFAQSFSSSQNLKLGLPRSETLDSINIEDQEDDACKQLRKAKSFTTVYDPNLAVNRTTSLRNIRLDEYLASSPSKAHEPPVGMSSHNENIDLLLSEPFNTRKKGGLSSYPASIDLASITRQEPQLAPIYTNVGGPNGLLPPMATMRSAPAVPTLKNPLTHEDSPHDQSVSSASTPNLNYSTNLSSTNLKRYGRTGGKVGTPSLSYPSAMEIQEASTTQEIANFAEKILNSDLKRPIVVQEDSKDSLDPKKKHQCPLCFARFQRPEHVKRHLKSHSNEKPFACDYPDCNRRFNRKDNLKAHLKKIHKRVF</sequence>
<dbReference type="InterPro" id="IPR036236">
    <property type="entry name" value="Znf_C2H2_sf"/>
</dbReference>
<evidence type="ECO:0000313" key="11">
    <source>
        <dbReference type="Proteomes" id="UP001338582"/>
    </source>
</evidence>
<keyword evidence="4 7" id="KW-0863">Zinc-finger</keyword>
<comment type="subcellular location">
    <subcellularLocation>
        <location evidence="1">Nucleus</location>
    </subcellularLocation>
</comment>
<evidence type="ECO:0000256" key="5">
    <source>
        <dbReference type="ARBA" id="ARBA00022833"/>
    </source>
</evidence>
<dbReference type="GO" id="GO:0000981">
    <property type="term" value="F:DNA-binding transcription factor activity, RNA polymerase II-specific"/>
    <property type="evidence" value="ECO:0007669"/>
    <property type="project" value="TreeGrafter"/>
</dbReference>
<keyword evidence="5" id="KW-0862">Zinc</keyword>
<gene>
    <name evidence="10" type="ORF">PUMCH_001940</name>
</gene>
<accession>A0AAX4HAC1</accession>
<evidence type="ECO:0000256" key="6">
    <source>
        <dbReference type="ARBA" id="ARBA00023242"/>
    </source>
</evidence>
<evidence type="ECO:0000256" key="1">
    <source>
        <dbReference type="ARBA" id="ARBA00004123"/>
    </source>
</evidence>
<evidence type="ECO:0000256" key="2">
    <source>
        <dbReference type="ARBA" id="ARBA00022723"/>
    </source>
</evidence>
<keyword evidence="6" id="KW-0539">Nucleus</keyword>
<name>A0AAX4HAC1_9ASCO</name>
<dbReference type="PANTHER" id="PTHR24388:SF54">
    <property type="entry name" value="PROTEIN ESCARGOT"/>
    <property type="match status" value="1"/>
</dbReference>
<feature type="domain" description="C2H2-type" evidence="9">
    <location>
        <begin position="566"/>
        <end position="593"/>
    </location>
</feature>
<evidence type="ECO:0000256" key="8">
    <source>
        <dbReference type="SAM" id="MobiDB-lite"/>
    </source>
</evidence>
<feature type="compositionally biased region" description="Low complexity" evidence="8">
    <location>
        <begin position="487"/>
        <end position="502"/>
    </location>
</feature>
<evidence type="ECO:0000313" key="10">
    <source>
        <dbReference type="EMBL" id="WPK24660.1"/>
    </source>
</evidence>
<dbReference type="PROSITE" id="PS50157">
    <property type="entry name" value="ZINC_FINGER_C2H2_2"/>
    <property type="match status" value="2"/>
</dbReference>
<dbReference type="KEGG" id="asau:88173005"/>
<dbReference type="RefSeq" id="XP_062877043.1">
    <property type="nucleotide sequence ID" value="XM_063020973.1"/>
</dbReference>
<dbReference type="AlphaFoldDB" id="A0AAX4HAC1"/>
<keyword evidence="2" id="KW-0479">Metal-binding</keyword>
<dbReference type="GO" id="GO:0008270">
    <property type="term" value="F:zinc ion binding"/>
    <property type="evidence" value="ECO:0007669"/>
    <property type="project" value="UniProtKB-KW"/>
</dbReference>
<keyword evidence="11" id="KW-1185">Reference proteome</keyword>
<dbReference type="GO" id="GO:0000978">
    <property type="term" value="F:RNA polymerase II cis-regulatory region sequence-specific DNA binding"/>
    <property type="evidence" value="ECO:0007669"/>
    <property type="project" value="TreeGrafter"/>
</dbReference>
<protein>
    <recommendedName>
        <fullName evidence="9">C2H2-type domain-containing protein</fullName>
    </recommendedName>
</protein>
<dbReference type="Pfam" id="PF00096">
    <property type="entry name" value="zf-C2H2"/>
    <property type="match status" value="1"/>
</dbReference>
<dbReference type="PROSITE" id="PS00028">
    <property type="entry name" value="ZINC_FINGER_C2H2_1"/>
    <property type="match status" value="2"/>
</dbReference>
<reference evidence="10 11" key="1">
    <citation type="submission" date="2023-10" db="EMBL/GenBank/DDBJ databases">
        <title>Draft Genome Sequence of Candida saopaulonensis from a very Premature Infant with Sepsis.</title>
        <authorList>
            <person name="Ning Y."/>
            <person name="Dai R."/>
            <person name="Xiao M."/>
            <person name="Xu Y."/>
            <person name="Yan Q."/>
            <person name="Zhang L."/>
        </authorList>
    </citation>
    <scope>NUCLEOTIDE SEQUENCE [LARGE SCALE GENOMIC DNA]</scope>
    <source>
        <strain evidence="10 11">19XY460</strain>
    </source>
</reference>
<dbReference type="PANTHER" id="PTHR24388">
    <property type="entry name" value="ZINC FINGER PROTEIN"/>
    <property type="match status" value="1"/>
</dbReference>
<evidence type="ECO:0000256" key="4">
    <source>
        <dbReference type="ARBA" id="ARBA00022771"/>
    </source>
</evidence>
<dbReference type="InterPro" id="IPR013087">
    <property type="entry name" value="Znf_C2H2_type"/>
</dbReference>
<feature type="region of interest" description="Disordered" evidence="8">
    <location>
        <begin position="21"/>
        <end position="41"/>
    </location>
</feature>
<evidence type="ECO:0000259" key="9">
    <source>
        <dbReference type="PROSITE" id="PS50157"/>
    </source>
</evidence>
<dbReference type="InterPro" id="IPR050527">
    <property type="entry name" value="Snail/Krueppel_Znf"/>
</dbReference>
<dbReference type="Gene3D" id="3.30.160.60">
    <property type="entry name" value="Classic Zinc Finger"/>
    <property type="match status" value="2"/>
</dbReference>